<dbReference type="RefSeq" id="WP_200594155.1">
    <property type="nucleotide sequence ID" value="NZ_JAEPBG010000008.1"/>
</dbReference>
<dbReference type="InterPro" id="IPR010982">
    <property type="entry name" value="Lambda_DNA-bd_dom_sf"/>
</dbReference>
<reference evidence="1" key="1">
    <citation type="submission" date="2021-01" db="EMBL/GenBank/DDBJ databases">
        <title>Genome sequence of strain Noviherbaspirillum sp. DKR-6.</title>
        <authorList>
            <person name="Chaudhary D.K."/>
        </authorList>
    </citation>
    <scope>NUCLEOTIDE SEQUENCE</scope>
    <source>
        <strain evidence="1">DKR-6</strain>
    </source>
</reference>
<name>A0A934T100_9BURK</name>
<proteinExistence type="predicted"/>
<protein>
    <submittedName>
        <fullName evidence="1">Uncharacterized protein</fullName>
    </submittedName>
</protein>
<dbReference type="Proteomes" id="UP000622890">
    <property type="component" value="Unassembled WGS sequence"/>
</dbReference>
<accession>A0A934T100</accession>
<evidence type="ECO:0000313" key="2">
    <source>
        <dbReference type="Proteomes" id="UP000622890"/>
    </source>
</evidence>
<keyword evidence="2" id="KW-1185">Reference proteome</keyword>
<dbReference type="GO" id="GO:0003677">
    <property type="term" value="F:DNA binding"/>
    <property type="evidence" value="ECO:0007669"/>
    <property type="project" value="InterPro"/>
</dbReference>
<dbReference type="AlphaFoldDB" id="A0A934T100"/>
<sequence length="145" mass="15961">MHKKQTILPYDASRLLEFLLERINAKQDRQLAQRLGVSSSIIQGIRTQRIPLSGSLLTRMADCANCAVAELRFVLGDRRSRIRLSHSISAAPAAQYRVLVLPSEPGKVKPDVRCAHFCHGGTPDEKCDKGVEQETSSLLGAVTQP</sequence>
<organism evidence="1 2">
    <name type="scientific">Noviherbaspirillum pedocola</name>
    <dbReference type="NCBI Taxonomy" id="2801341"/>
    <lineage>
        <taxon>Bacteria</taxon>
        <taxon>Pseudomonadati</taxon>
        <taxon>Pseudomonadota</taxon>
        <taxon>Betaproteobacteria</taxon>
        <taxon>Burkholderiales</taxon>
        <taxon>Oxalobacteraceae</taxon>
        <taxon>Noviherbaspirillum</taxon>
    </lineage>
</organism>
<comment type="caution">
    <text evidence="1">The sequence shown here is derived from an EMBL/GenBank/DDBJ whole genome shotgun (WGS) entry which is preliminary data.</text>
</comment>
<dbReference type="SUPFAM" id="SSF47413">
    <property type="entry name" value="lambda repressor-like DNA-binding domains"/>
    <property type="match status" value="1"/>
</dbReference>
<dbReference type="EMBL" id="JAEPBG010000008">
    <property type="protein sequence ID" value="MBK4736574.1"/>
    <property type="molecule type" value="Genomic_DNA"/>
</dbReference>
<evidence type="ECO:0000313" key="1">
    <source>
        <dbReference type="EMBL" id="MBK4736574.1"/>
    </source>
</evidence>
<gene>
    <name evidence="1" type="ORF">JJB74_18270</name>
</gene>